<dbReference type="AlphaFoldDB" id="A0A672FT19"/>
<dbReference type="SMART" id="SM00369">
    <property type="entry name" value="LRR_TYP"/>
    <property type="match status" value="6"/>
</dbReference>
<evidence type="ECO:0000313" key="7">
    <source>
        <dbReference type="Proteomes" id="UP000472267"/>
    </source>
</evidence>
<name>A0A672FT19_SALFA</name>
<dbReference type="Pfam" id="PF01463">
    <property type="entry name" value="LRRCT"/>
    <property type="match status" value="2"/>
</dbReference>
<dbReference type="InterPro" id="IPR032675">
    <property type="entry name" value="LRR_dom_sf"/>
</dbReference>
<dbReference type="PROSITE" id="PS51450">
    <property type="entry name" value="LRR"/>
    <property type="match status" value="2"/>
</dbReference>
<dbReference type="SMART" id="SM00082">
    <property type="entry name" value="LRRCT"/>
    <property type="match status" value="2"/>
</dbReference>
<feature type="domain" description="LRRCT" evidence="5">
    <location>
        <begin position="326"/>
        <end position="375"/>
    </location>
</feature>
<feature type="region of interest" description="Disordered" evidence="4">
    <location>
        <begin position="191"/>
        <end position="216"/>
    </location>
</feature>
<accession>A0A672FT19</accession>
<evidence type="ECO:0000256" key="4">
    <source>
        <dbReference type="SAM" id="MobiDB-lite"/>
    </source>
</evidence>
<keyword evidence="2" id="KW-0732">Signal</keyword>
<sequence>YRSASLCVCISPKDRESQPGAKRHQVHPSWSAGRSRAADAPQSFREPHLQPSAPRLPGKEPPCRTSPLKAESRQTGFPCLQELLNLRFLMLGQNQIGTLRPEMFSGMRNLSDLDLPLNALTLLPSDAFKPLIALKVLDLSLNRIQKISPKKLDLHDNPWHCDCQLASLVQWMGRTAATLSPRDAVKCVSPPQLRRRSLGGLQEDKEKKKRTPAVPPPGAPNILLSCLVGPESRQTGFPCLQELLNLRFLMLGQNQIGTLRPEMFSGMRNLSDLDLPLNALTLLPSDAFKPLIALKVLDLSGNRLKTLDGTVLVKMPGLKKLDLHDNPWHCDCQLASLVQWMGRTAATLSPRDAVKCVSPPQLRRRSLGGLQEDCQKLGFQLHEETLEEES</sequence>
<dbReference type="InterPro" id="IPR000483">
    <property type="entry name" value="Cys-rich_flank_reg_C"/>
</dbReference>
<dbReference type="Ensembl" id="ENSSFAT00005008292.1">
    <property type="protein sequence ID" value="ENSSFAP00005007895.1"/>
    <property type="gene ID" value="ENSSFAG00005004650.1"/>
</dbReference>
<dbReference type="InParanoid" id="A0A672FT19"/>
<dbReference type="Proteomes" id="UP000472267">
    <property type="component" value="Chromosome 15"/>
</dbReference>
<dbReference type="SUPFAM" id="SSF52058">
    <property type="entry name" value="L domain-like"/>
    <property type="match status" value="1"/>
</dbReference>
<evidence type="ECO:0000256" key="2">
    <source>
        <dbReference type="ARBA" id="ARBA00022729"/>
    </source>
</evidence>
<keyword evidence="7" id="KW-1185">Reference proteome</keyword>
<proteinExistence type="predicted"/>
<evidence type="ECO:0000256" key="1">
    <source>
        <dbReference type="ARBA" id="ARBA00022614"/>
    </source>
</evidence>
<dbReference type="PANTHER" id="PTHR24366:SF15">
    <property type="entry name" value="IMMUNOGLOBULIN SUPERFAMILY CONTAINING LEUCINE-RICH REPEAT PROTEIN 2"/>
    <property type="match status" value="1"/>
</dbReference>
<reference evidence="6" key="2">
    <citation type="submission" date="2025-08" db="UniProtKB">
        <authorList>
            <consortium name="Ensembl"/>
        </authorList>
    </citation>
    <scope>IDENTIFICATION</scope>
</reference>
<reference evidence="6" key="1">
    <citation type="submission" date="2019-06" db="EMBL/GenBank/DDBJ databases">
        <authorList>
            <consortium name="Wellcome Sanger Institute Data Sharing"/>
        </authorList>
    </citation>
    <scope>NUCLEOTIDE SEQUENCE [LARGE SCALE GENOMIC DNA]</scope>
</reference>
<feature type="region of interest" description="Disordered" evidence="4">
    <location>
        <begin position="13"/>
        <end position="71"/>
    </location>
</feature>
<dbReference type="Gene3D" id="3.80.10.10">
    <property type="entry name" value="Ribonuclease Inhibitor"/>
    <property type="match status" value="2"/>
</dbReference>
<evidence type="ECO:0000313" key="6">
    <source>
        <dbReference type="Ensembl" id="ENSSFAP00005007895.1"/>
    </source>
</evidence>
<organism evidence="6 7">
    <name type="scientific">Salarias fasciatus</name>
    <name type="common">Jewelled blenny</name>
    <name type="synonym">Blennius fasciatus</name>
    <dbReference type="NCBI Taxonomy" id="181472"/>
    <lineage>
        <taxon>Eukaryota</taxon>
        <taxon>Metazoa</taxon>
        <taxon>Chordata</taxon>
        <taxon>Craniata</taxon>
        <taxon>Vertebrata</taxon>
        <taxon>Euteleostomi</taxon>
        <taxon>Actinopterygii</taxon>
        <taxon>Neopterygii</taxon>
        <taxon>Teleostei</taxon>
        <taxon>Neoteleostei</taxon>
        <taxon>Acanthomorphata</taxon>
        <taxon>Ovalentaria</taxon>
        <taxon>Blenniimorphae</taxon>
        <taxon>Blenniiformes</taxon>
        <taxon>Blennioidei</taxon>
        <taxon>Blenniidae</taxon>
        <taxon>Salariinae</taxon>
        <taxon>Salarias</taxon>
    </lineage>
</organism>
<feature type="domain" description="LRRCT" evidence="5">
    <location>
        <begin position="157"/>
        <end position="208"/>
    </location>
</feature>
<keyword evidence="1" id="KW-0433">Leucine-rich repeat</keyword>
<evidence type="ECO:0000259" key="5">
    <source>
        <dbReference type="SMART" id="SM00082"/>
    </source>
</evidence>
<dbReference type="PANTHER" id="PTHR24366">
    <property type="entry name" value="IG(IMMUNOGLOBULIN) AND LRR(LEUCINE RICH REPEAT) DOMAINS"/>
    <property type="match status" value="1"/>
</dbReference>
<evidence type="ECO:0000256" key="3">
    <source>
        <dbReference type="ARBA" id="ARBA00022737"/>
    </source>
</evidence>
<reference evidence="6" key="3">
    <citation type="submission" date="2025-09" db="UniProtKB">
        <authorList>
            <consortium name="Ensembl"/>
        </authorList>
    </citation>
    <scope>IDENTIFICATION</scope>
</reference>
<dbReference type="InterPro" id="IPR001611">
    <property type="entry name" value="Leu-rich_rpt"/>
</dbReference>
<dbReference type="Pfam" id="PF13855">
    <property type="entry name" value="LRR_8"/>
    <property type="match status" value="2"/>
</dbReference>
<dbReference type="InterPro" id="IPR003591">
    <property type="entry name" value="Leu-rich_rpt_typical-subtyp"/>
</dbReference>
<protein>
    <recommendedName>
        <fullName evidence="5">LRRCT domain-containing protein</fullName>
    </recommendedName>
</protein>
<keyword evidence="3" id="KW-0677">Repeat</keyword>